<keyword evidence="7" id="KW-0862">Zinc</keyword>
<dbReference type="GO" id="GO:0008270">
    <property type="term" value="F:zinc ion binding"/>
    <property type="evidence" value="ECO:0007669"/>
    <property type="project" value="UniProtKB-KW"/>
</dbReference>
<dbReference type="Pfam" id="PF03159">
    <property type="entry name" value="XRN_N"/>
    <property type="match status" value="1"/>
</dbReference>
<dbReference type="SUPFAM" id="SSF57756">
    <property type="entry name" value="Retrovirus zinc finger-like domains"/>
    <property type="match status" value="1"/>
</dbReference>
<keyword evidence="8 9" id="KW-0269">Exonuclease</keyword>
<keyword evidence="5 10" id="KW-0863">Zinc-finger</keyword>
<accession>A0AAN9EKB8</accession>
<dbReference type="PIRSF" id="PIRSF037239">
    <property type="entry name" value="Exonuclease_Xrn2"/>
    <property type="match status" value="1"/>
</dbReference>
<dbReference type="Pfam" id="PF17846">
    <property type="entry name" value="XRN_M"/>
    <property type="match status" value="1"/>
</dbReference>
<dbReference type="FunFam" id="1.25.40.1050:FF:000002">
    <property type="entry name" value="5'-3' exoribonuclease"/>
    <property type="match status" value="1"/>
</dbReference>
<dbReference type="GO" id="GO:0000956">
    <property type="term" value="P:nuclear-transcribed mRNA catabolic process"/>
    <property type="evidence" value="ECO:0007669"/>
    <property type="project" value="TreeGrafter"/>
</dbReference>
<evidence type="ECO:0000256" key="8">
    <source>
        <dbReference type="ARBA" id="ARBA00022839"/>
    </source>
</evidence>
<dbReference type="GO" id="GO:0004534">
    <property type="term" value="F:5'-3' RNA exonuclease activity"/>
    <property type="evidence" value="ECO:0007669"/>
    <property type="project" value="UniProtKB-UniRule"/>
</dbReference>
<dbReference type="SMART" id="SM00343">
    <property type="entry name" value="ZnF_C2HC"/>
    <property type="match status" value="1"/>
</dbReference>
<evidence type="ECO:0000256" key="7">
    <source>
        <dbReference type="ARBA" id="ARBA00022833"/>
    </source>
</evidence>
<name>A0AAN9EKB8_CROPI</name>
<evidence type="ECO:0000313" key="14">
    <source>
        <dbReference type="EMBL" id="KAK7258741.1"/>
    </source>
</evidence>
<dbReference type="InterPro" id="IPR004859">
    <property type="entry name" value="Xrn1_N"/>
</dbReference>
<dbReference type="Proteomes" id="UP001372338">
    <property type="component" value="Unassembled WGS sequence"/>
</dbReference>
<comment type="similarity">
    <text evidence="1 9">Belongs to the 5'-3' exonuclease family. XRN2/RAT1 subfamily.</text>
</comment>
<dbReference type="PANTHER" id="PTHR12341">
    <property type="entry name" value="5'-&gt;3' EXORIBONUCLEASE"/>
    <property type="match status" value="1"/>
</dbReference>
<keyword evidence="3 9" id="KW-0540">Nuclease</keyword>
<keyword evidence="2 9" id="KW-0507">mRNA processing</keyword>
<gene>
    <name evidence="14" type="ORF">RIF29_24325</name>
</gene>
<dbReference type="EMBL" id="JAYWIO010000005">
    <property type="protein sequence ID" value="KAK7258741.1"/>
    <property type="molecule type" value="Genomic_DNA"/>
</dbReference>
<dbReference type="EC" id="3.1.13.-" evidence="9"/>
<keyword evidence="6 9" id="KW-0378">Hydrolase</keyword>
<evidence type="ECO:0000256" key="5">
    <source>
        <dbReference type="ARBA" id="ARBA00022771"/>
    </source>
</evidence>
<evidence type="ECO:0000256" key="10">
    <source>
        <dbReference type="PROSITE-ProRule" id="PRU00047"/>
    </source>
</evidence>
<dbReference type="InterPro" id="IPR001878">
    <property type="entry name" value="Znf_CCHC"/>
</dbReference>
<feature type="compositionally biased region" description="Low complexity" evidence="12">
    <location>
        <begin position="823"/>
        <end position="833"/>
    </location>
</feature>
<evidence type="ECO:0000256" key="3">
    <source>
        <dbReference type="ARBA" id="ARBA00022722"/>
    </source>
</evidence>
<dbReference type="GO" id="GO:0003723">
    <property type="term" value="F:RNA binding"/>
    <property type="evidence" value="ECO:0007669"/>
    <property type="project" value="TreeGrafter"/>
</dbReference>
<comment type="caution">
    <text evidence="14">The sequence shown here is derived from an EMBL/GenBank/DDBJ whole genome shotgun (WGS) entry which is preliminary data.</text>
</comment>
<evidence type="ECO:0000256" key="11">
    <source>
        <dbReference type="SAM" id="Coils"/>
    </source>
</evidence>
<feature type="region of interest" description="Disordered" evidence="12">
    <location>
        <begin position="805"/>
        <end position="839"/>
    </location>
</feature>
<proteinExistence type="inferred from homology"/>
<keyword evidence="15" id="KW-1185">Reference proteome</keyword>
<evidence type="ECO:0000256" key="4">
    <source>
        <dbReference type="ARBA" id="ARBA00022723"/>
    </source>
</evidence>
<evidence type="ECO:0000256" key="6">
    <source>
        <dbReference type="ARBA" id="ARBA00022801"/>
    </source>
</evidence>
<reference evidence="14 15" key="1">
    <citation type="submission" date="2024-01" db="EMBL/GenBank/DDBJ databases">
        <title>The genomes of 5 underutilized Papilionoideae crops provide insights into root nodulation and disease resistanc.</title>
        <authorList>
            <person name="Yuan L."/>
        </authorList>
    </citation>
    <scope>NUCLEOTIDE SEQUENCE [LARGE SCALE GENOMIC DNA]</scope>
    <source>
        <strain evidence="14">ZHUSHIDOU_FW_LH</strain>
        <tissue evidence="14">Leaf</tissue>
    </source>
</reference>
<dbReference type="Gene3D" id="1.25.40.1050">
    <property type="match status" value="1"/>
</dbReference>
<keyword evidence="4" id="KW-0479">Metal-binding</keyword>
<sequence length="995" mass="114015">MGVPAFYRWLADRYPLSIVDVIEEEPSAAAVNGGAPSTVDVSKPNPNGMEFDNLYLDMNGIIHPCFHPDGKPAPATYDDVFKSMFGYIDHLFSLVRPRKLLYLAVDGVAPRAKMNQQRSRRFRAAKDAAEAEAEEERLRKEFEGEMELLSTKDKPETSDSNVITPGTPFMAVLSVALQYYIQTRLNYNPGWKNTKVILSDSNVPGEGEHKIMHYIRLQRNLPGFNPNTRHCLYGLDADLIMLSLATHEVHFSILREVIALPGQQEKCFVCGQVGHFASECRGKPGDKALDWNPVDDTPIHKKKYQFLNIWVLREYLQYEMEIPNPPFEIDFERIVDDFTFLCFFVGNDFLPHMPTLEIREGAVNLLMHIYRKEFTNMGGYLTDAGEVFLERVEHFIQSVAVHEDQIFQKRVRIQQIQQGSHQSIVLLIIIDEYRCTAAFMCGDVIHKARSAESGYKDRHYTEKVGVLDQNEIDKNKKDIVKLGEPGYKERYYAEKFGVSDPEEIDKIRKDVVLKYVEGLCWVCRYYYQGVCSWQWYYPYHYAPFASDLKDLTDLEITFFLGQPFKPFDQLMGTLPASSSRALPEKYRDLMNDPSSPIVEFYPADFEVDMNGKRFAWQGVVKLPFIDEKKLLAATRKLEGTLTGEEQIRNSEMLDLLYVSHAHDLAPHILLYYQSYSKSPLHERPVWPIDTNASGGMNGFLWLYERNVFRSVVPSPIKGLQDIENNQVLNITYLNPHKHRHIPRPPDGVVMPEKIIKAIDIKPSPVLWHEDNGGRRQLGRERQQVPGAIAGPLLGEAAHRLVKNSLNIRSNNTSNGWSEQSMNRPRPSGPSGSGRYYGEDPSSYYYGQHYNHQGMVNRPRYPVSSNGGQNDRQNFRIQDRSQYHEQFHNVKSGFSALTMEEGVRPRSSAVPSPRAPTMILMRPQNSGPTTNPQHQFVQNMGPPIPPPKWIMPDMNGVYARHQDAAMGGAYYDKQMKKVYQVKTRQPQDMPEYGNQY</sequence>
<comment type="function">
    <text evidence="9">Possesses 5'-&gt;3' exoribonuclease activity. Acts as an endogenous post-transcriptional gene silencing (PTGS) suppressor.</text>
</comment>
<evidence type="ECO:0000259" key="13">
    <source>
        <dbReference type="PROSITE" id="PS50158"/>
    </source>
</evidence>
<dbReference type="FunFam" id="3.40.50.12390:FF:000003">
    <property type="entry name" value="5'-3' exoribonuclease"/>
    <property type="match status" value="1"/>
</dbReference>
<dbReference type="AlphaFoldDB" id="A0AAN9EKB8"/>
<protein>
    <recommendedName>
        <fullName evidence="9">5'-3' exoribonuclease</fullName>
        <ecNumber evidence="9">3.1.13.-</ecNumber>
    </recommendedName>
</protein>
<dbReference type="InterPro" id="IPR017151">
    <property type="entry name" value="Xrn2/3/4"/>
</dbReference>
<dbReference type="InterPro" id="IPR036875">
    <property type="entry name" value="Znf_CCHC_sf"/>
</dbReference>
<dbReference type="GO" id="GO:0005634">
    <property type="term" value="C:nucleus"/>
    <property type="evidence" value="ECO:0007669"/>
    <property type="project" value="InterPro"/>
</dbReference>
<dbReference type="Pfam" id="PF00098">
    <property type="entry name" value="zf-CCHC"/>
    <property type="match status" value="1"/>
</dbReference>
<keyword evidence="11" id="KW-0175">Coiled coil</keyword>
<dbReference type="InterPro" id="IPR041412">
    <property type="entry name" value="Xrn1_helical"/>
</dbReference>
<dbReference type="CDD" id="cd18673">
    <property type="entry name" value="PIN_XRN1-2-like"/>
    <property type="match status" value="1"/>
</dbReference>
<dbReference type="PROSITE" id="PS50158">
    <property type="entry name" value="ZF_CCHC"/>
    <property type="match status" value="1"/>
</dbReference>
<dbReference type="InterPro" id="IPR027073">
    <property type="entry name" value="5_3_exoribonuclease"/>
</dbReference>
<dbReference type="GO" id="GO:0006397">
    <property type="term" value="P:mRNA processing"/>
    <property type="evidence" value="ECO:0007669"/>
    <property type="project" value="UniProtKB-UniRule"/>
</dbReference>
<evidence type="ECO:0000256" key="2">
    <source>
        <dbReference type="ARBA" id="ARBA00022664"/>
    </source>
</evidence>
<feature type="coiled-coil region" evidence="11">
    <location>
        <begin position="121"/>
        <end position="148"/>
    </location>
</feature>
<dbReference type="GO" id="GO:0010587">
    <property type="term" value="P:miRNA catabolic process"/>
    <property type="evidence" value="ECO:0007669"/>
    <property type="project" value="UniProtKB-ARBA"/>
</dbReference>
<evidence type="ECO:0000313" key="15">
    <source>
        <dbReference type="Proteomes" id="UP001372338"/>
    </source>
</evidence>
<organism evidence="14 15">
    <name type="scientific">Crotalaria pallida</name>
    <name type="common">Smooth rattlebox</name>
    <name type="synonym">Crotalaria striata</name>
    <dbReference type="NCBI Taxonomy" id="3830"/>
    <lineage>
        <taxon>Eukaryota</taxon>
        <taxon>Viridiplantae</taxon>
        <taxon>Streptophyta</taxon>
        <taxon>Embryophyta</taxon>
        <taxon>Tracheophyta</taxon>
        <taxon>Spermatophyta</taxon>
        <taxon>Magnoliopsida</taxon>
        <taxon>eudicotyledons</taxon>
        <taxon>Gunneridae</taxon>
        <taxon>Pentapetalae</taxon>
        <taxon>rosids</taxon>
        <taxon>fabids</taxon>
        <taxon>Fabales</taxon>
        <taxon>Fabaceae</taxon>
        <taxon>Papilionoideae</taxon>
        <taxon>50 kb inversion clade</taxon>
        <taxon>genistoids sensu lato</taxon>
        <taxon>core genistoids</taxon>
        <taxon>Crotalarieae</taxon>
        <taxon>Crotalaria</taxon>
    </lineage>
</organism>
<evidence type="ECO:0000256" key="9">
    <source>
        <dbReference type="PIRNR" id="PIRNR037239"/>
    </source>
</evidence>
<dbReference type="FunFam" id="3.40.50.12390:FF:000001">
    <property type="entry name" value="5'-3' exoribonuclease"/>
    <property type="match status" value="1"/>
</dbReference>
<evidence type="ECO:0000256" key="1">
    <source>
        <dbReference type="ARBA" id="ARBA00006994"/>
    </source>
</evidence>
<feature type="compositionally biased region" description="Polar residues" evidence="12">
    <location>
        <begin position="805"/>
        <end position="822"/>
    </location>
</feature>
<feature type="domain" description="CCHC-type" evidence="13">
    <location>
        <begin position="266"/>
        <end position="281"/>
    </location>
</feature>
<dbReference type="PANTHER" id="PTHR12341:SF74">
    <property type="entry name" value="5'-3' EXORIBONUCLEASE 4"/>
    <property type="match status" value="1"/>
</dbReference>
<dbReference type="Gene3D" id="3.40.50.12390">
    <property type="match status" value="1"/>
</dbReference>
<evidence type="ECO:0000256" key="12">
    <source>
        <dbReference type="SAM" id="MobiDB-lite"/>
    </source>
</evidence>